<accession>A0A7K6BT37</accession>
<dbReference type="EMBL" id="VZRJ01003215">
    <property type="protein sequence ID" value="NWV05035.1"/>
    <property type="molecule type" value="Genomic_DNA"/>
</dbReference>
<dbReference type="PANTHER" id="PTHR13500">
    <property type="entry name" value="NUCLEOLAR PRERIBOSOMAL-ASSOCIATED PROTEIN 1"/>
    <property type="match status" value="1"/>
</dbReference>
<reference evidence="1 2" key="1">
    <citation type="submission" date="2019-09" db="EMBL/GenBank/DDBJ databases">
        <title>Bird 10,000 Genomes (B10K) Project - Family phase.</title>
        <authorList>
            <person name="Zhang G."/>
        </authorList>
    </citation>
    <scope>NUCLEOTIDE SEQUENCE [LARGE SCALE GENOMIC DNA]</scope>
    <source>
        <strain evidence="1">B10K-DU-012-10</strain>
        <tissue evidence="1">Blood</tissue>
    </source>
</reference>
<dbReference type="InterPro" id="IPR039844">
    <property type="entry name" value="URB1"/>
</dbReference>
<evidence type="ECO:0000313" key="2">
    <source>
        <dbReference type="Proteomes" id="UP000584880"/>
    </source>
</evidence>
<keyword evidence="2" id="KW-1185">Reference proteome</keyword>
<gene>
    <name evidence="1" type="primary">Urb1</name>
    <name evidence="1" type="ORF">PTIVIO_R07040</name>
</gene>
<proteinExistence type="predicted"/>
<protein>
    <submittedName>
        <fullName evidence="1">NPA1P protein</fullName>
    </submittedName>
</protein>
<organism evidence="1 2">
    <name type="scientific">Ptilonorhynchus violaceus</name>
    <name type="common">Satin bowerbird</name>
    <name type="synonym">Pyrrhocorax violaceus</name>
    <dbReference type="NCBI Taxonomy" id="28724"/>
    <lineage>
        <taxon>Eukaryota</taxon>
        <taxon>Metazoa</taxon>
        <taxon>Chordata</taxon>
        <taxon>Craniata</taxon>
        <taxon>Vertebrata</taxon>
        <taxon>Euteleostomi</taxon>
        <taxon>Archelosauria</taxon>
        <taxon>Archosauria</taxon>
        <taxon>Dinosauria</taxon>
        <taxon>Saurischia</taxon>
        <taxon>Theropoda</taxon>
        <taxon>Coelurosauria</taxon>
        <taxon>Aves</taxon>
        <taxon>Neognathae</taxon>
        <taxon>Neoaves</taxon>
        <taxon>Telluraves</taxon>
        <taxon>Australaves</taxon>
        <taxon>Passeriformes</taxon>
        <taxon>Ptilonorhynchidae</taxon>
        <taxon>Ptilonorhynchus</taxon>
    </lineage>
</organism>
<dbReference type="GO" id="GO:0000463">
    <property type="term" value="P:maturation of LSU-rRNA from tricistronic rRNA transcript (SSU-rRNA, 5.8S rRNA, LSU-rRNA)"/>
    <property type="evidence" value="ECO:0007669"/>
    <property type="project" value="TreeGrafter"/>
</dbReference>
<dbReference type="AlphaFoldDB" id="A0A7K6BT37"/>
<evidence type="ECO:0000313" key="1">
    <source>
        <dbReference type="EMBL" id="NWV05035.1"/>
    </source>
</evidence>
<name>A0A7K6BT37_PTIVI</name>
<feature type="non-terminal residue" evidence="1">
    <location>
        <position position="120"/>
    </location>
</feature>
<dbReference type="PANTHER" id="PTHR13500:SF0">
    <property type="entry name" value="NUCLEOLAR PRE-RIBOSOMAL-ASSOCIATED PROTEIN 1"/>
    <property type="match status" value="1"/>
</dbReference>
<comment type="caution">
    <text evidence="1">The sequence shown here is derived from an EMBL/GenBank/DDBJ whole genome shotgun (WGS) entry which is preliminary data.</text>
</comment>
<dbReference type="Proteomes" id="UP000584880">
    <property type="component" value="Unassembled WGS sequence"/>
</dbReference>
<sequence>MDQLPAALERAGNEESWAVADAISRVLENSEELHSWRRHLLSACMKGLVAMWSSSKDENKQEVEKFMLLRLEELLCIVEEVDPDDWYSLVKTGLKYRYRDEAFLKVLNVAIQLLYKKESS</sequence>
<dbReference type="GO" id="GO:0005730">
    <property type="term" value="C:nucleolus"/>
    <property type="evidence" value="ECO:0007669"/>
    <property type="project" value="TreeGrafter"/>
</dbReference>
<feature type="non-terminal residue" evidence="1">
    <location>
        <position position="1"/>
    </location>
</feature>
<dbReference type="GO" id="GO:0000466">
    <property type="term" value="P:maturation of 5.8S rRNA from tricistronic rRNA transcript (SSU-rRNA, 5.8S rRNA, LSU-rRNA)"/>
    <property type="evidence" value="ECO:0007669"/>
    <property type="project" value="TreeGrafter"/>
</dbReference>